<dbReference type="InterPro" id="IPR050638">
    <property type="entry name" value="AA-Vitamin_Transporters"/>
</dbReference>
<feature type="transmembrane region" description="Helical" evidence="7">
    <location>
        <begin position="202"/>
        <end position="222"/>
    </location>
</feature>
<keyword evidence="10" id="KW-1185">Reference proteome</keyword>
<gene>
    <name evidence="9" type="ORF">A8F95_03785</name>
</gene>
<feature type="transmembrane region" description="Helical" evidence="7">
    <location>
        <begin position="15"/>
        <end position="33"/>
    </location>
</feature>
<keyword evidence="3" id="KW-1003">Cell membrane</keyword>
<dbReference type="AlphaFoldDB" id="A0A1B9B9Q3"/>
<dbReference type="RefSeq" id="WP_065409275.1">
    <property type="nucleotide sequence ID" value="NZ_MAYT01000001.1"/>
</dbReference>
<evidence type="ECO:0000256" key="5">
    <source>
        <dbReference type="ARBA" id="ARBA00022989"/>
    </source>
</evidence>
<comment type="caution">
    <text evidence="9">The sequence shown here is derived from an EMBL/GenBank/DDBJ whole genome shotgun (WGS) entry which is preliminary data.</text>
</comment>
<name>A0A1B9B9Q3_9BACI</name>
<protein>
    <submittedName>
        <fullName evidence="9">Multidrug transporter</fullName>
    </submittedName>
</protein>
<keyword evidence="4 7" id="KW-0812">Transmembrane</keyword>
<feature type="domain" description="EamA" evidence="8">
    <location>
        <begin position="171"/>
        <end position="306"/>
    </location>
</feature>
<proteinExistence type="inferred from homology"/>
<dbReference type="PANTHER" id="PTHR32322:SF18">
    <property type="entry name" value="S-ADENOSYLMETHIONINE_S-ADENOSYLHOMOCYSTEINE TRANSPORTER"/>
    <property type="match status" value="1"/>
</dbReference>
<feature type="transmembrane region" description="Helical" evidence="7">
    <location>
        <begin position="86"/>
        <end position="108"/>
    </location>
</feature>
<dbReference type="Proteomes" id="UP000092578">
    <property type="component" value="Unassembled WGS sequence"/>
</dbReference>
<accession>A0A1B9B9Q3</accession>
<dbReference type="SUPFAM" id="SSF103481">
    <property type="entry name" value="Multidrug resistance efflux transporter EmrE"/>
    <property type="match status" value="2"/>
</dbReference>
<feature type="transmembrane region" description="Helical" evidence="7">
    <location>
        <begin position="114"/>
        <end position="133"/>
    </location>
</feature>
<dbReference type="PANTHER" id="PTHR32322">
    <property type="entry name" value="INNER MEMBRANE TRANSPORTER"/>
    <property type="match status" value="1"/>
</dbReference>
<dbReference type="GO" id="GO:0005886">
    <property type="term" value="C:plasma membrane"/>
    <property type="evidence" value="ECO:0007669"/>
    <property type="project" value="UniProtKB-SubCell"/>
</dbReference>
<keyword evidence="6 7" id="KW-0472">Membrane</keyword>
<comment type="subcellular location">
    <subcellularLocation>
        <location evidence="1">Cell membrane</location>
        <topology evidence="1">Multi-pass membrane protein</topology>
    </subcellularLocation>
</comment>
<comment type="similarity">
    <text evidence="2">Belongs to the EamA transporter family.</text>
</comment>
<feature type="domain" description="EamA" evidence="8">
    <location>
        <begin position="18"/>
        <end position="159"/>
    </location>
</feature>
<feature type="transmembrane region" description="Helical" evidence="7">
    <location>
        <begin position="53"/>
        <end position="74"/>
    </location>
</feature>
<feature type="transmembrane region" description="Helical" evidence="7">
    <location>
        <begin position="145"/>
        <end position="162"/>
    </location>
</feature>
<dbReference type="InterPro" id="IPR000620">
    <property type="entry name" value="EamA_dom"/>
</dbReference>
<organism evidence="9 10">
    <name type="scientific">Pseudobacillus wudalianchiensis</name>
    <dbReference type="NCBI Taxonomy" id="1743143"/>
    <lineage>
        <taxon>Bacteria</taxon>
        <taxon>Bacillati</taxon>
        <taxon>Bacillota</taxon>
        <taxon>Bacilli</taxon>
        <taxon>Bacillales</taxon>
        <taxon>Bacillaceae</taxon>
        <taxon>Pseudobacillus</taxon>
    </lineage>
</organism>
<evidence type="ECO:0000256" key="1">
    <source>
        <dbReference type="ARBA" id="ARBA00004651"/>
    </source>
</evidence>
<reference evidence="10" key="1">
    <citation type="submission" date="2016-05" db="EMBL/GenBank/DDBJ databases">
        <authorList>
            <person name="Liu B."/>
            <person name="Wang J."/>
            <person name="Zhu Y."/>
            <person name="Liu G."/>
            <person name="Chen Q."/>
            <person name="Chen Z."/>
            <person name="Lan J."/>
            <person name="Che J."/>
            <person name="Ge C."/>
            <person name="Shi H."/>
            <person name="Pan Z."/>
            <person name="Liu X."/>
        </authorList>
    </citation>
    <scope>NUCLEOTIDE SEQUENCE [LARGE SCALE GENOMIC DNA]</scope>
    <source>
        <strain evidence="10">FJAT-27215</strain>
    </source>
</reference>
<dbReference type="InterPro" id="IPR037185">
    <property type="entry name" value="EmrE-like"/>
</dbReference>
<evidence type="ECO:0000256" key="7">
    <source>
        <dbReference type="SAM" id="Phobius"/>
    </source>
</evidence>
<dbReference type="Pfam" id="PF00892">
    <property type="entry name" value="EamA"/>
    <property type="match status" value="2"/>
</dbReference>
<evidence type="ECO:0000259" key="8">
    <source>
        <dbReference type="Pfam" id="PF00892"/>
    </source>
</evidence>
<evidence type="ECO:0000313" key="10">
    <source>
        <dbReference type="Proteomes" id="UP000092578"/>
    </source>
</evidence>
<keyword evidence="5 7" id="KW-1133">Transmembrane helix</keyword>
<evidence type="ECO:0000313" key="9">
    <source>
        <dbReference type="EMBL" id="OCA92818.1"/>
    </source>
</evidence>
<feature type="transmembrane region" description="Helical" evidence="7">
    <location>
        <begin position="289"/>
        <end position="309"/>
    </location>
</feature>
<evidence type="ECO:0000256" key="6">
    <source>
        <dbReference type="ARBA" id="ARBA00023136"/>
    </source>
</evidence>
<evidence type="ECO:0000256" key="4">
    <source>
        <dbReference type="ARBA" id="ARBA00022692"/>
    </source>
</evidence>
<feature type="transmembrane region" description="Helical" evidence="7">
    <location>
        <begin position="264"/>
        <end position="283"/>
    </location>
</feature>
<feature type="transmembrane region" description="Helical" evidence="7">
    <location>
        <begin position="234"/>
        <end position="252"/>
    </location>
</feature>
<evidence type="ECO:0000256" key="3">
    <source>
        <dbReference type="ARBA" id="ARBA00022475"/>
    </source>
</evidence>
<feature type="transmembrane region" description="Helical" evidence="7">
    <location>
        <begin position="168"/>
        <end position="190"/>
    </location>
</feature>
<dbReference type="EMBL" id="MAYT01000001">
    <property type="protein sequence ID" value="OCA92818.1"/>
    <property type="molecule type" value="Genomic_DNA"/>
</dbReference>
<sequence length="328" mass="36284">MRQHKGQAHFLTNKYWVVAIAVFCSVLWGSAFPVLKLSYEELKMDEADLAAKIVFAGIRFMMAALLLLFIMLCADRKALKLSWRQWPAVISLGLMSTSIQYSLFYIGLAHTSGMKGAILNSCGTFFTVFLAHFIYSNDRLNWRKLFGLTAGFGGIILANWGQGTSGGFSFFGEGFMLLSGLVSAFGTFLSKRLASNIHPFTLTGWQMFAGSLFMLIIGTPNLESHSMTFTPNAWVLLGYSVFISAAAFALWNSLLKYNKAGEIALYRFVMPVSGTLLSALFITGEHLTANIFSALILVAVGITVVSRNGTGHFLLFKRRQRACEQTYK</sequence>
<evidence type="ECO:0000256" key="2">
    <source>
        <dbReference type="ARBA" id="ARBA00007362"/>
    </source>
</evidence>